<organism evidence="2 3">
    <name type="scientific">Morella rubra</name>
    <name type="common">Chinese bayberry</name>
    <dbReference type="NCBI Taxonomy" id="262757"/>
    <lineage>
        <taxon>Eukaryota</taxon>
        <taxon>Viridiplantae</taxon>
        <taxon>Streptophyta</taxon>
        <taxon>Embryophyta</taxon>
        <taxon>Tracheophyta</taxon>
        <taxon>Spermatophyta</taxon>
        <taxon>Magnoliopsida</taxon>
        <taxon>eudicotyledons</taxon>
        <taxon>Gunneridae</taxon>
        <taxon>Pentapetalae</taxon>
        <taxon>rosids</taxon>
        <taxon>fabids</taxon>
        <taxon>Fagales</taxon>
        <taxon>Myricaceae</taxon>
        <taxon>Morella</taxon>
    </lineage>
</organism>
<proteinExistence type="predicted"/>
<dbReference type="InterPro" id="IPR002048">
    <property type="entry name" value="EF_hand_dom"/>
</dbReference>
<name>A0A6A1W5G0_9ROSI</name>
<feature type="domain" description="EF-hand" evidence="1">
    <location>
        <begin position="22"/>
        <end position="57"/>
    </location>
</feature>
<keyword evidence="3" id="KW-1185">Reference proteome</keyword>
<comment type="caution">
    <text evidence="2">The sequence shown here is derived from an EMBL/GenBank/DDBJ whole genome shotgun (WGS) entry which is preliminary data.</text>
</comment>
<dbReference type="PROSITE" id="PS50222">
    <property type="entry name" value="EF_HAND_2"/>
    <property type="match status" value="1"/>
</dbReference>
<dbReference type="GO" id="GO:0005509">
    <property type="term" value="F:calcium ion binding"/>
    <property type="evidence" value="ECO:0007669"/>
    <property type="project" value="InterPro"/>
</dbReference>
<dbReference type="Proteomes" id="UP000516437">
    <property type="component" value="Chromosome 3"/>
</dbReference>
<gene>
    <name evidence="2" type="ORF">CJ030_MR3G009815</name>
</gene>
<sequence length="85" mass="9475">MSRVAVFNVAKDDPKSVGPVPYTREALVGVFNSQNKNKVGKLSKSELKEAFEEIGSKWPEMRASLELHHADKIHNGLIDKRSLIS</sequence>
<dbReference type="InterPro" id="IPR011992">
    <property type="entry name" value="EF-hand-dom_pair"/>
</dbReference>
<protein>
    <recommendedName>
        <fullName evidence="1">EF-hand domain-containing protein</fullName>
    </recommendedName>
</protein>
<reference evidence="2 3" key="1">
    <citation type="journal article" date="2019" name="Plant Biotechnol. J.">
        <title>The red bayberry genome and genetic basis of sex determination.</title>
        <authorList>
            <person name="Jia H.M."/>
            <person name="Jia H.J."/>
            <person name="Cai Q.L."/>
            <person name="Wang Y."/>
            <person name="Zhao H.B."/>
            <person name="Yang W.F."/>
            <person name="Wang G.Y."/>
            <person name="Li Y.H."/>
            <person name="Zhan D.L."/>
            <person name="Shen Y.T."/>
            <person name="Niu Q.F."/>
            <person name="Chang L."/>
            <person name="Qiu J."/>
            <person name="Zhao L."/>
            <person name="Xie H.B."/>
            <person name="Fu W.Y."/>
            <person name="Jin J."/>
            <person name="Li X.W."/>
            <person name="Jiao Y."/>
            <person name="Zhou C.C."/>
            <person name="Tu T."/>
            <person name="Chai C.Y."/>
            <person name="Gao J.L."/>
            <person name="Fan L.J."/>
            <person name="van de Weg E."/>
            <person name="Wang J.Y."/>
            <person name="Gao Z.S."/>
        </authorList>
    </citation>
    <scope>NUCLEOTIDE SEQUENCE [LARGE SCALE GENOMIC DNA]</scope>
    <source>
        <tissue evidence="2">Leaves</tissue>
    </source>
</reference>
<dbReference type="Gene3D" id="1.10.238.10">
    <property type="entry name" value="EF-hand"/>
    <property type="match status" value="1"/>
</dbReference>
<dbReference type="OrthoDB" id="26525at2759"/>
<evidence type="ECO:0000313" key="2">
    <source>
        <dbReference type="EMBL" id="KAB1220355.1"/>
    </source>
</evidence>
<dbReference type="EMBL" id="RXIC02000021">
    <property type="protein sequence ID" value="KAB1220355.1"/>
    <property type="molecule type" value="Genomic_DNA"/>
</dbReference>
<dbReference type="AlphaFoldDB" id="A0A6A1W5G0"/>
<evidence type="ECO:0000313" key="3">
    <source>
        <dbReference type="Proteomes" id="UP000516437"/>
    </source>
</evidence>
<evidence type="ECO:0000259" key="1">
    <source>
        <dbReference type="PROSITE" id="PS50222"/>
    </source>
</evidence>
<accession>A0A6A1W5G0</accession>
<dbReference type="SUPFAM" id="SSF47473">
    <property type="entry name" value="EF-hand"/>
    <property type="match status" value="1"/>
</dbReference>